<evidence type="ECO:0000256" key="6">
    <source>
        <dbReference type="ARBA" id="ARBA00022692"/>
    </source>
</evidence>
<keyword evidence="12 14" id="KW-0472">Membrane</keyword>
<comment type="subcellular location">
    <subcellularLocation>
        <location evidence="1">Endoplasmic reticulum membrane</location>
        <topology evidence="1">Single-pass type I membrane protein</topology>
    </subcellularLocation>
</comment>
<proteinExistence type="inferred from homology"/>
<evidence type="ECO:0000256" key="12">
    <source>
        <dbReference type="ARBA" id="ARBA00023136"/>
    </source>
</evidence>
<evidence type="ECO:0000256" key="14">
    <source>
        <dbReference type="SAM" id="Phobius"/>
    </source>
</evidence>
<dbReference type="WBParaSite" id="SPAL_0000069300.1">
    <property type="protein sequence ID" value="SPAL_0000069300.1"/>
    <property type="gene ID" value="SPAL_0000069300"/>
</dbReference>
<evidence type="ECO:0000256" key="8">
    <source>
        <dbReference type="ARBA" id="ARBA00022824"/>
    </source>
</evidence>
<evidence type="ECO:0000256" key="11">
    <source>
        <dbReference type="ARBA" id="ARBA00023065"/>
    </source>
</evidence>
<feature type="transmembrane region" description="Helical" evidence="14">
    <location>
        <begin position="135"/>
        <end position="155"/>
    </location>
</feature>
<dbReference type="PANTHER" id="PTHR15929">
    <property type="entry name" value="STORE-OPERATED CALCIUM ENTRY-ASSOCIATED REGULATORY FACTOR"/>
    <property type="match status" value="1"/>
</dbReference>
<dbReference type="GO" id="GO:0006816">
    <property type="term" value="P:calcium ion transport"/>
    <property type="evidence" value="ECO:0007669"/>
    <property type="project" value="UniProtKB-KW"/>
</dbReference>
<keyword evidence="4" id="KW-0813">Transport</keyword>
<comment type="similarity">
    <text evidence="2">Belongs to the SARAF family.</text>
</comment>
<dbReference type="GO" id="GO:2001256">
    <property type="term" value="P:regulation of store-operated calcium entry"/>
    <property type="evidence" value="ECO:0007669"/>
    <property type="project" value="InterPro"/>
</dbReference>
<evidence type="ECO:0000256" key="13">
    <source>
        <dbReference type="ARBA" id="ARBA00031116"/>
    </source>
</evidence>
<evidence type="ECO:0000256" key="15">
    <source>
        <dbReference type="SAM" id="SignalP"/>
    </source>
</evidence>
<evidence type="ECO:0000256" key="4">
    <source>
        <dbReference type="ARBA" id="ARBA00022448"/>
    </source>
</evidence>
<organism evidence="16 17">
    <name type="scientific">Strongyloides papillosus</name>
    <name type="common">Intestinal threadworm</name>
    <dbReference type="NCBI Taxonomy" id="174720"/>
    <lineage>
        <taxon>Eukaryota</taxon>
        <taxon>Metazoa</taxon>
        <taxon>Ecdysozoa</taxon>
        <taxon>Nematoda</taxon>
        <taxon>Chromadorea</taxon>
        <taxon>Rhabditida</taxon>
        <taxon>Tylenchina</taxon>
        <taxon>Panagrolaimomorpha</taxon>
        <taxon>Strongyloidoidea</taxon>
        <taxon>Strongyloididae</taxon>
        <taxon>Strongyloides</taxon>
    </lineage>
</organism>
<evidence type="ECO:0000256" key="9">
    <source>
        <dbReference type="ARBA" id="ARBA00022837"/>
    </source>
</evidence>
<evidence type="ECO:0000256" key="10">
    <source>
        <dbReference type="ARBA" id="ARBA00022989"/>
    </source>
</evidence>
<keyword evidence="8" id="KW-0256">Endoplasmic reticulum</keyword>
<evidence type="ECO:0000256" key="3">
    <source>
        <dbReference type="ARBA" id="ARBA00016584"/>
    </source>
</evidence>
<dbReference type="GO" id="GO:0005789">
    <property type="term" value="C:endoplasmic reticulum membrane"/>
    <property type="evidence" value="ECO:0007669"/>
    <property type="project" value="UniProtKB-SubCell"/>
</dbReference>
<keyword evidence="7 15" id="KW-0732">Signal</keyword>
<protein>
    <recommendedName>
        <fullName evidence="3">Store-operated calcium entry-associated regulatory factor</fullName>
    </recommendedName>
    <alternativeName>
        <fullName evidence="13">Transmembrane protein 66</fullName>
    </alternativeName>
</protein>
<keyword evidence="11" id="KW-0406">Ion transport</keyword>
<evidence type="ECO:0000256" key="1">
    <source>
        <dbReference type="ARBA" id="ARBA00004115"/>
    </source>
</evidence>
<dbReference type="AlphaFoldDB" id="A0A0N5B3P0"/>
<evidence type="ECO:0000256" key="2">
    <source>
        <dbReference type="ARBA" id="ARBA00006833"/>
    </source>
</evidence>
<keyword evidence="16" id="KW-1185">Reference proteome</keyword>
<dbReference type="Pfam" id="PF06682">
    <property type="entry name" value="SARAF"/>
    <property type="match status" value="1"/>
</dbReference>
<keyword evidence="10 14" id="KW-1133">Transmembrane helix</keyword>
<sequence>MKYILFILFFISNVYGDVNKFEKILFKDVKSLTFHKDVYSTGKRTKPQLQLQRIGGDAPEGMELDFAQCTQINYGPLGPEWKCRDSHKKDLDVSHFIVSCEGFDNENDEYILDGSCVLKYQLGKRTIDTKNDNSGSYLSIFFIVMFIGLLITIFLKGGSSSNNPSNNEVINDDDADFVDRENERFGGRPNTDPFRRRRIINNHLIDNDSNDMEWSCVGQSSNR</sequence>
<keyword evidence="9" id="KW-0106">Calcium</keyword>
<dbReference type="InterPro" id="IPR009567">
    <property type="entry name" value="SARAF"/>
</dbReference>
<accession>A0A0N5B3P0</accession>
<reference evidence="17" key="1">
    <citation type="submission" date="2017-02" db="UniProtKB">
        <authorList>
            <consortium name="WormBaseParasite"/>
        </authorList>
    </citation>
    <scope>IDENTIFICATION</scope>
</reference>
<evidence type="ECO:0000256" key="7">
    <source>
        <dbReference type="ARBA" id="ARBA00022729"/>
    </source>
</evidence>
<keyword evidence="5" id="KW-0109">Calcium transport</keyword>
<name>A0A0N5B3P0_STREA</name>
<dbReference type="Proteomes" id="UP000046392">
    <property type="component" value="Unplaced"/>
</dbReference>
<evidence type="ECO:0000313" key="17">
    <source>
        <dbReference type="WBParaSite" id="SPAL_0000069300.1"/>
    </source>
</evidence>
<feature type="chain" id="PRO_5005893841" description="Store-operated calcium entry-associated regulatory factor" evidence="15">
    <location>
        <begin position="17"/>
        <end position="223"/>
    </location>
</feature>
<keyword evidence="6 14" id="KW-0812">Transmembrane</keyword>
<evidence type="ECO:0000313" key="16">
    <source>
        <dbReference type="Proteomes" id="UP000046392"/>
    </source>
</evidence>
<dbReference type="STRING" id="174720.A0A0N5B3P0"/>
<dbReference type="PANTHER" id="PTHR15929:SF0">
    <property type="entry name" value="STORE-OPERATED CALCIUM ENTRY-ASSOCIATED REGULATORY FACTOR"/>
    <property type="match status" value="1"/>
</dbReference>
<evidence type="ECO:0000256" key="5">
    <source>
        <dbReference type="ARBA" id="ARBA00022568"/>
    </source>
</evidence>
<feature type="signal peptide" evidence="15">
    <location>
        <begin position="1"/>
        <end position="16"/>
    </location>
</feature>